<dbReference type="PANTHER" id="PTHR30537">
    <property type="entry name" value="HTH-TYPE TRANSCRIPTIONAL REGULATOR"/>
    <property type="match status" value="1"/>
</dbReference>
<dbReference type="Gene3D" id="1.10.10.10">
    <property type="entry name" value="Winged helix-like DNA-binding domain superfamily/Winged helix DNA-binding domain"/>
    <property type="match status" value="1"/>
</dbReference>
<dbReference type="CDD" id="cd08422">
    <property type="entry name" value="PBP2_CrgA_like"/>
    <property type="match status" value="1"/>
</dbReference>
<reference evidence="7" key="1">
    <citation type="submission" date="2023-07" db="EMBL/GenBank/DDBJ databases">
        <title>The carbon used by Thiothrix.</title>
        <authorList>
            <person name="Chen L."/>
        </authorList>
    </citation>
    <scope>NUCLEOTIDE SEQUENCE [LARGE SCALE GENOMIC DNA]</scope>
</reference>
<dbReference type="Gene3D" id="3.40.190.290">
    <property type="match status" value="1"/>
</dbReference>
<dbReference type="RefSeq" id="WP_324696331.1">
    <property type="nucleotide sequence ID" value="NZ_JAYMYJ010000124.1"/>
</dbReference>
<keyword evidence="3" id="KW-0238">DNA-binding</keyword>
<gene>
    <name evidence="6" type="ORF">VSS37_14415</name>
</gene>
<keyword evidence="4" id="KW-0804">Transcription</keyword>
<dbReference type="InterPro" id="IPR036390">
    <property type="entry name" value="WH_DNA-bd_sf"/>
</dbReference>
<reference evidence="6 7" key="2">
    <citation type="submission" date="2024-01" db="EMBL/GenBank/DDBJ databases">
        <authorList>
            <person name="Xie X."/>
        </authorList>
    </citation>
    <scope>NUCLEOTIDE SEQUENCE [LARGE SCALE GENOMIC DNA]</scope>
    <source>
        <strain evidence="6">SCUT-1</strain>
    </source>
</reference>
<evidence type="ECO:0000256" key="4">
    <source>
        <dbReference type="ARBA" id="ARBA00023163"/>
    </source>
</evidence>
<dbReference type="Proteomes" id="UP001308005">
    <property type="component" value="Unassembled WGS sequence"/>
</dbReference>
<evidence type="ECO:0000313" key="6">
    <source>
        <dbReference type="EMBL" id="MEB4592182.1"/>
    </source>
</evidence>
<evidence type="ECO:0000313" key="7">
    <source>
        <dbReference type="Proteomes" id="UP001308005"/>
    </source>
</evidence>
<organism evidence="6 7">
    <name type="scientific">Candidatus Thiothrix phosphatis</name>
    <dbReference type="NCBI Taxonomy" id="3112415"/>
    <lineage>
        <taxon>Bacteria</taxon>
        <taxon>Pseudomonadati</taxon>
        <taxon>Pseudomonadota</taxon>
        <taxon>Gammaproteobacteria</taxon>
        <taxon>Thiotrichales</taxon>
        <taxon>Thiotrichaceae</taxon>
        <taxon>Thiothrix</taxon>
    </lineage>
</organism>
<evidence type="ECO:0000259" key="5">
    <source>
        <dbReference type="PROSITE" id="PS50931"/>
    </source>
</evidence>
<dbReference type="Pfam" id="PF03466">
    <property type="entry name" value="LysR_substrate"/>
    <property type="match status" value="1"/>
</dbReference>
<proteinExistence type="inferred from homology"/>
<dbReference type="InterPro" id="IPR036388">
    <property type="entry name" value="WH-like_DNA-bd_sf"/>
</dbReference>
<dbReference type="EMBL" id="JAYMYJ010000124">
    <property type="protein sequence ID" value="MEB4592182.1"/>
    <property type="molecule type" value="Genomic_DNA"/>
</dbReference>
<dbReference type="InterPro" id="IPR058163">
    <property type="entry name" value="LysR-type_TF_proteobact-type"/>
</dbReference>
<sequence length="302" mass="33483">MSRLDYMENFVAVVDTGSITAAADKLELTVAAVSKRLKILETHLGVRLLTRNTRQLALTEAGQYYYQHCREILEEVSRVDQHLLAMQGTLSGSLRINMPMTYGKVRLSKLLIRFLQQYPDIHLTAHLDDAYTDAASGDYDVVIRIGVLDDSRLIARRLENAQLLAVAAPAYLQRHGVPQTPADLSKHQCLHYTNASLREGWTFHDQEGKAHNVQVTGPFCANNGEVLKQAAVAGLGITLLPDFELAGELKKGELAHILPEYFAQTVSVYAVYPSRQFLPEKTRALVEFLIQGVQEGKGAEAA</sequence>
<feature type="domain" description="HTH lysR-type" evidence="5">
    <location>
        <begin position="1"/>
        <end position="59"/>
    </location>
</feature>
<dbReference type="SUPFAM" id="SSF46785">
    <property type="entry name" value="Winged helix' DNA-binding domain"/>
    <property type="match status" value="1"/>
</dbReference>
<evidence type="ECO:0000256" key="2">
    <source>
        <dbReference type="ARBA" id="ARBA00023015"/>
    </source>
</evidence>
<dbReference type="InterPro" id="IPR000847">
    <property type="entry name" value="LysR_HTH_N"/>
</dbReference>
<comment type="caution">
    <text evidence="6">The sequence shown here is derived from an EMBL/GenBank/DDBJ whole genome shotgun (WGS) entry which is preliminary data.</text>
</comment>
<dbReference type="SUPFAM" id="SSF53850">
    <property type="entry name" value="Periplasmic binding protein-like II"/>
    <property type="match status" value="1"/>
</dbReference>
<dbReference type="PROSITE" id="PS50931">
    <property type="entry name" value="HTH_LYSR"/>
    <property type="match status" value="1"/>
</dbReference>
<name>A0ABU6CZC3_9GAMM</name>
<protein>
    <submittedName>
        <fullName evidence="6">LysR family transcriptional regulator</fullName>
    </submittedName>
</protein>
<accession>A0ABU6CZC3</accession>
<dbReference type="InterPro" id="IPR005119">
    <property type="entry name" value="LysR_subst-bd"/>
</dbReference>
<dbReference type="PANTHER" id="PTHR30537:SF5">
    <property type="entry name" value="HTH-TYPE TRANSCRIPTIONAL ACTIVATOR TTDR-RELATED"/>
    <property type="match status" value="1"/>
</dbReference>
<keyword evidence="7" id="KW-1185">Reference proteome</keyword>
<evidence type="ECO:0000256" key="3">
    <source>
        <dbReference type="ARBA" id="ARBA00023125"/>
    </source>
</evidence>
<dbReference type="Pfam" id="PF00126">
    <property type="entry name" value="HTH_1"/>
    <property type="match status" value="1"/>
</dbReference>
<keyword evidence="2" id="KW-0805">Transcription regulation</keyword>
<comment type="similarity">
    <text evidence="1">Belongs to the LysR transcriptional regulatory family.</text>
</comment>
<evidence type="ECO:0000256" key="1">
    <source>
        <dbReference type="ARBA" id="ARBA00009437"/>
    </source>
</evidence>